<evidence type="ECO:0000313" key="3">
    <source>
        <dbReference type="Proteomes" id="UP000749646"/>
    </source>
</evidence>
<organism evidence="2 3">
    <name type="scientific">Modicella reniformis</name>
    <dbReference type="NCBI Taxonomy" id="1440133"/>
    <lineage>
        <taxon>Eukaryota</taxon>
        <taxon>Fungi</taxon>
        <taxon>Fungi incertae sedis</taxon>
        <taxon>Mucoromycota</taxon>
        <taxon>Mortierellomycotina</taxon>
        <taxon>Mortierellomycetes</taxon>
        <taxon>Mortierellales</taxon>
        <taxon>Mortierellaceae</taxon>
        <taxon>Modicella</taxon>
    </lineage>
</organism>
<keyword evidence="1" id="KW-0175">Coiled coil</keyword>
<feature type="coiled-coil region" evidence="1">
    <location>
        <begin position="205"/>
        <end position="397"/>
    </location>
</feature>
<dbReference type="Proteomes" id="UP000749646">
    <property type="component" value="Unassembled WGS sequence"/>
</dbReference>
<reference evidence="2" key="1">
    <citation type="journal article" date="2020" name="Fungal Divers.">
        <title>Resolving the Mortierellaceae phylogeny through synthesis of multi-gene phylogenetics and phylogenomics.</title>
        <authorList>
            <person name="Vandepol N."/>
            <person name="Liber J."/>
            <person name="Desiro A."/>
            <person name="Na H."/>
            <person name="Kennedy M."/>
            <person name="Barry K."/>
            <person name="Grigoriev I.V."/>
            <person name="Miller A.N."/>
            <person name="O'Donnell K."/>
            <person name="Stajich J.E."/>
            <person name="Bonito G."/>
        </authorList>
    </citation>
    <scope>NUCLEOTIDE SEQUENCE</scope>
    <source>
        <strain evidence="2">MES-2147</strain>
    </source>
</reference>
<dbReference type="AlphaFoldDB" id="A0A9P6LSA3"/>
<dbReference type="PANTHER" id="PTHR34707:SF1">
    <property type="entry name" value="VIMENTIN-TYPE INTERMEDIATE FILAMENT-ASSOCIATED COILED-COIL PROTEIN"/>
    <property type="match status" value="1"/>
</dbReference>
<accession>A0A9P6LSA3</accession>
<proteinExistence type="predicted"/>
<dbReference type="GO" id="GO:0045098">
    <property type="term" value="C:type III intermediate filament"/>
    <property type="evidence" value="ECO:0007669"/>
    <property type="project" value="TreeGrafter"/>
</dbReference>
<feature type="non-terminal residue" evidence="2">
    <location>
        <position position="751"/>
    </location>
</feature>
<evidence type="ECO:0000256" key="1">
    <source>
        <dbReference type="SAM" id="Coils"/>
    </source>
</evidence>
<dbReference type="PANTHER" id="PTHR34707">
    <property type="entry name" value="VIMENTIN-TYPE INTERMEDIATE FILAMENT-ASSOCIATED COILED-COIL PROTEIN"/>
    <property type="match status" value="1"/>
</dbReference>
<dbReference type="EMBL" id="JAAAHW010009733">
    <property type="protein sequence ID" value="KAF9936879.1"/>
    <property type="molecule type" value="Genomic_DNA"/>
</dbReference>
<sequence length="751" mass="85885">MSKITSQAFRAQFSSKVIVIPTRHDTKSGQRIVRWKDIQQCFKDAQYIMNGEEVVLFLTDDDLDDLIPLRIAHHPDVVLDVVTADSGQNDSSSTMNPGSTLVLESNPSSIRSISAGNVSDNDSGIGGSQSLVARSSDGIRPFGRNATALRITEIDDNQALVVRTQGLLSSEIPVHGTEERSDQLLLEMDSAMALQEQLCQLKHVVERIQQQMHEVQQTIQQTDQQKQHIDGIVQKMEQQSQQVAHSQQQARQQMQQVDQQQQLQQQQIEENLQRTQQTDQQTQHHHQQIQERIEEATQMTQQIDQQKQQIDEIMQKGEQKDQQAEQSQQQVQQNIKETLQKIQEVDQKQQQIEEILQKTHQMDQQLQQQIDEVSQRVQQIDQQVEKSQQQMQHHIEETSQNIGQMDQEVYRAFDRFALVQYRVQSILTMSFQEMSAPRLFIVLPKETAMVDEQGKPYPFQFRLYYLCECGSLTTGENTNETQEIHMAKHSGYDLVNPNEFIDKYGTYLLTMMYMVKYGSNTDRRKVPPLLGLHLANDVETDQEDLEFVKKNIRRLVSATIFYLEDAVGAINEDLDASTCRELGTLDLEELKSYLQVEHDESVTGDLCQTTTQDGNCVWICSEHQLEYHQSTMQRLESVITASSGSYYEEAGEVKVKITSDEFVKRFYDAMIKLRGIQSARNLPSPAVLELKLDCHGVTKRLTTDIIAIKLSTLNSLTLDFERHSITTEISQGEVAMKIVRLSEMTSSSSSN</sequence>
<keyword evidence="3" id="KW-1185">Reference proteome</keyword>
<dbReference type="OrthoDB" id="2357131at2759"/>
<evidence type="ECO:0000313" key="2">
    <source>
        <dbReference type="EMBL" id="KAF9936879.1"/>
    </source>
</evidence>
<protein>
    <submittedName>
        <fullName evidence="2">Uncharacterized protein</fullName>
    </submittedName>
</protein>
<comment type="caution">
    <text evidence="2">The sequence shown here is derived from an EMBL/GenBank/DDBJ whole genome shotgun (WGS) entry which is preliminary data.</text>
</comment>
<name>A0A9P6LSA3_9FUNG</name>
<gene>
    <name evidence="2" type="ORF">BGZ65_001975</name>
</gene>